<sequence>MSGRLLAFIALSVAMVGAGDALAGPNEDGVIILHAVPYQSRSGQSPCSYDATLNSCSEANYHITDGNQWNWFVLGVFPAGRSPRVMGATFGIDYDDTTVYLLDLSPCTDFELPTADWPRPGQGTAVTWSTPQTDMFVKMYAFAGYEYYGTDTSFCLTPHPSQGGYFADDSVPSILDPIVDYGCLGFNGDPGYLPCPPGAEGACCIPGAGCVVLSEDECVAGGGDWIGPGVPCDPNPCAVPVVERSWGTVKRDFR</sequence>
<gene>
    <name evidence="2" type="ORF">KDA27_19220</name>
</gene>
<accession>A0A956NFI4</accession>
<evidence type="ECO:0000313" key="2">
    <source>
        <dbReference type="EMBL" id="MCA9757931.1"/>
    </source>
</evidence>
<feature type="signal peptide" evidence="1">
    <location>
        <begin position="1"/>
        <end position="23"/>
    </location>
</feature>
<organism evidence="2 3">
    <name type="scientific">Eiseniibacteriota bacterium</name>
    <dbReference type="NCBI Taxonomy" id="2212470"/>
    <lineage>
        <taxon>Bacteria</taxon>
        <taxon>Candidatus Eiseniibacteriota</taxon>
    </lineage>
</organism>
<reference evidence="2" key="1">
    <citation type="submission" date="2020-04" db="EMBL/GenBank/DDBJ databases">
        <authorList>
            <person name="Zhang T."/>
        </authorList>
    </citation>
    <scope>NUCLEOTIDE SEQUENCE</scope>
    <source>
        <strain evidence="2">HKST-UBA02</strain>
    </source>
</reference>
<feature type="chain" id="PRO_5037556357" evidence="1">
    <location>
        <begin position="24"/>
        <end position="254"/>
    </location>
</feature>
<dbReference type="Proteomes" id="UP000739538">
    <property type="component" value="Unassembled WGS sequence"/>
</dbReference>
<keyword evidence="1" id="KW-0732">Signal</keyword>
<dbReference type="EMBL" id="JAGQHS010000130">
    <property type="protein sequence ID" value="MCA9757931.1"/>
    <property type="molecule type" value="Genomic_DNA"/>
</dbReference>
<reference evidence="2" key="2">
    <citation type="journal article" date="2021" name="Microbiome">
        <title>Successional dynamics and alternative stable states in a saline activated sludge microbial community over 9 years.</title>
        <authorList>
            <person name="Wang Y."/>
            <person name="Ye J."/>
            <person name="Ju F."/>
            <person name="Liu L."/>
            <person name="Boyd J.A."/>
            <person name="Deng Y."/>
            <person name="Parks D.H."/>
            <person name="Jiang X."/>
            <person name="Yin X."/>
            <person name="Woodcroft B.J."/>
            <person name="Tyson G.W."/>
            <person name="Hugenholtz P."/>
            <person name="Polz M.F."/>
            <person name="Zhang T."/>
        </authorList>
    </citation>
    <scope>NUCLEOTIDE SEQUENCE</scope>
    <source>
        <strain evidence="2">HKST-UBA02</strain>
    </source>
</reference>
<evidence type="ECO:0000313" key="3">
    <source>
        <dbReference type="Proteomes" id="UP000739538"/>
    </source>
</evidence>
<name>A0A956NFI4_UNCEI</name>
<dbReference type="AlphaFoldDB" id="A0A956NFI4"/>
<comment type="caution">
    <text evidence="2">The sequence shown here is derived from an EMBL/GenBank/DDBJ whole genome shotgun (WGS) entry which is preliminary data.</text>
</comment>
<evidence type="ECO:0000256" key="1">
    <source>
        <dbReference type="SAM" id="SignalP"/>
    </source>
</evidence>
<protein>
    <submittedName>
        <fullName evidence="2">Uncharacterized protein</fullName>
    </submittedName>
</protein>
<proteinExistence type="predicted"/>